<gene>
    <name evidence="13" type="ORF">R5R35_010451</name>
</gene>
<dbReference type="PROSITE" id="PS50089">
    <property type="entry name" value="ZF_RING_2"/>
    <property type="match status" value="1"/>
</dbReference>
<proteinExistence type="inferred from homology"/>
<evidence type="ECO:0000256" key="4">
    <source>
        <dbReference type="ARBA" id="ARBA00012483"/>
    </source>
</evidence>
<evidence type="ECO:0000256" key="8">
    <source>
        <dbReference type="ARBA" id="ARBA00022786"/>
    </source>
</evidence>
<dbReference type="InterPro" id="IPR001841">
    <property type="entry name" value="Znf_RING"/>
</dbReference>
<evidence type="ECO:0000256" key="9">
    <source>
        <dbReference type="ARBA" id="ARBA00022833"/>
    </source>
</evidence>
<reference evidence="13 14" key="1">
    <citation type="submission" date="2024-03" db="EMBL/GenBank/DDBJ databases">
        <title>The genome assembly and annotation of the cricket Gryllus longicercus Weissman &amp; Gray.</title>
        <authorList>
            <person name="Szrajer S."/>
            <person name="Gray D."/>
            <person name="Ylla G."/>
        </authorList>
    </citation>
    <scope>NUCLEOTIDE SEQUENCE [LARGE SCALE GENOMIC DNA]</scope>
    <source>
        <strain evidence="13">DAG 2021-001</strain>
        <tissue evidence="13">Whole body minus gut</tissue>
    </source>
</reference>
<keyword evidence="5" id="KW-0808">Transferase</keyword>
<dbReference type="GO" id="GO:0005737">
    <property type="term" value="C:cytoplasm"/>
    <property type="evidence" value="ECO:0007669"/>
    <property type="project" value="TreeGrafter"/>
</dbReference>
<dbReference type="EMBL" id="JAZDUA010000045">
    <property type="protein sequence ID" value="KAK7871087.1"/>
    <property type="molecule type" value="Genomic_DNA"/>
</dbReference>
<dbReference type="GO" id="GO:0008270">
    <property type="term" value="F:zinc ion binding"/>
    <property type="evidence" value="ECO:0007669"/>
    <property type="project" value="UniProtKB-KW"/>
</dbReference>
<dbReference type="SUPFAM" id="SSF49599">
    <property type="entry name" value="TRAF domain-like"/>
    <property type="match status" value="1"/>
</dbReference>
<dbReference type="Gene3D" id="3.30.40.10">
    <property type="entry name" value="Zinc/RING finger domain, C3HC4 (zinc finger)"/>
    <property type="match status" value="2"/>
</dbReference>
<evidence type="ECO:0000256" key="1">
    <source>
        <dbReference type="ARBA" id="ARBA00000900"/>
    </source>
</evidence>
<comment type="caution">
    <text evidence="13">The sequence shown here is derived from an EMBL/GenBank/DDBJ whole genome shotgun (WGS) entry which is preliminary data.</text>
</comment>
<keyword evidence="14" id="KW-1185">Reference proteome</keyword>
<dbReference type="SUPFAM" id="SSF57850">
    <property type="entry name" value="RING/U-box"/>
    <property type="match status" value="1"/>
</dbReference>
<evidence type="ECO:0000256" key="5">
    <source>
        <dbReference type="ARBA" id="ARBA00022679"/>
    </source>
</evidence>
<dbReference type="GO" id="GO:0061630">
    <property type="term" value="F:ubiquitin protein ligase activity"/>
    <property type="evidence" value="ECO:0007669"/>
    <property type="project" value="UniProtKB-EC"/>
</dbReference>
<feature type="domain" description="RING-type" evidence="11">
    <location>
        <begin position="103"/>
        <end position="138"/>
    </location>
</feature>
<evidence type="ECO:0000313" key="13">
    <source>
        <dbReference type="EMBL" id="KAK7871087.1"/>
    </source>
</evidence>
<dbReference type="GO" id="GO:0031624">
    <property type="term" value="F:ubiquitin conjugating enzyme binding"/>
    <property type="evidence" value="ECO:0007669"/>
    <property type="project" value="TreeGrafter"/>
</dbReference>
<evidence type="ECO:0000256" key="10">
    <source>
        <dbReference type="PROSITE-ProRule" id="PRU00455"/>
    </source>
</evidence>
<dbReference type="EC" id="2.3.2.27" evidence="4"/>
<dbReference type="InterPro" id="IPR004162">
    <property type="entry name" value="SINA-like_animal"/>
</dbReference>
<evidence type="ECO:0000256" key="2">
    <source>
        <dbReference type="ARBA" id="ARBA00004906"/>
    </source>
</evidence>
<feature type="domain" description="SIAH-type" evidence="12">
    <location>
        <begin position="155"/>
        <end position="215"/>
    </location>
</feature>
<keyword evidence="7 10" id="KW-0863">Zinc-finger</keyword>
<evidence type="ECO:0000256" key="3">
    <source>
        <dbReference type="ARBA" id="ARBA00009119"/>
    </source>
</evidence>
<comment type="pathway">
    <text evidence="2">Protein modification; protein ubiquitination.</text>
</comment>
<dbReference type="AlphaFoldDB" id="A0AAN9W055"/>
<keyword evidence="8" id="KW-0833">Ubl conjugation pathway</keyword>
<dbReference type="InterPro" id="IPR013083">
    <property type="entry name" value="Znf_RING/FYVE/PHD"/>
</dbReference>
<evidence type="ECO:0000259" key="11">
    <source>
        <dbReference type="PROSITE" id="PS50089"/>
    </source>
</evidence>
<comment type="catalytic activity">
    <reaction evidence="1">
        <text>S-ubiquitinyl-[E2 ubiquitin-conjugating enzyme]-L-cysteine + [acceptor protein]-L-lysine = [E2 ubiquitin-conjugating enzyme]-L-cysteine + N(6)-ubiquitinyl-[acceptor protein]-L-lysine.</text>
        <dbReference type="EC" id="2.3.2.27"/>
    </reaction>
</comment>
<protein>
    <recommendedName>
        <fullName evidence="4">RING-type E3 ubiquitin transferase</fullName>
        <ecNumber evidence="4">2.3.2.27</ecNumber>
    </recommendedName>
</protein>
<dbReference type="Pfam" id="PF21362">
    <property type="entry name" value="Sina_RING"/>
    <property type="match status" value="1"/>
</dbReference>
<dbReference type="InterPro" id="IPR049548">
    <property type="entry name" value="Sina-like_RING"/>
</dbReference>
<keyword evidence="6" id="KW-0479">Metal-binding</keyword>
<dbReference type="CDD" id="cd16571">
    <property type="entry name" value="RING-HC_SIAHs"/>
    <property type="match status" value="1"/>
</dbReference>
<comment type="similarity">
    <text evidence="3">Belongs to the SINA (Seven in absentia) family.</text>
</comment>
<evidence type="ECO:0000259" key="12">
    <source>
        <dbReference type="PROSITE" id="PS51081"/>
    </source>
</evidence>
<evidence type="ECO:0000313" key="14">
    <source>
        <dbReference type="Proteomes" id="UP001378592"/>
    </source>
</evidence>
<dbReference type="InterPro" id="IPR013010">
    <property type="entry name" value="Znf_SIAH"/>
</dbReference>
<accession>A0AAN9W055</accession>
<sequence>MDMIASALRSSDGFTRNARFSTPTSPAFAFGHPHFSVNSSKAVNGDFPTFGATISGALITAYFPAKEGLFPGSKEVRSQETQTEEHITSQHYDVSNIWSMLECPVCLEMILPPVYQCKEGHIACETCWSRVRMCPLCRSSRSRKRNYLAESLIEEIPLPCKYRAEGCFETVLFNSKFGHEERCSFRIIYQCPIDPVCGQINGYKNMCIHLKNHHTNVIHFVDFVEGRESFCIGVFKESQNIVHAFHIKQWGLFFLQEVCVGDLTGLFMQVIRAATNQLDFNYSLEVCDHNETRKEYFKGCVLPMETPTEEIINTGKYLLLSDLILKTIKAESPIMIVVRIWKNV</sequence>
<dbReference type="PANTHER" id="PTHR45877:SF2">
    <property type="entry name" value="E3 UBIQUITIN-PROTEIN LIGASE SINA-RELATED"/>
    <property type="match status" value="1"/>
</dbReference>
<dbReference type="PANTHER" id="PTHR45877">
    <property type="entry name" value="E3 UBIQUITIN-PROTEIN LIGASE SIAH2"/>
    <property type="match status" value="1"/>
</dbReference>
<dbReference type="GO" id="GO:0043161">
    <property type="term" value="P:proteasome-mediated ubiquitin-dependent protein catabolic process"/>
    <property type="evidence" value="ECO:0007669"/>
    <property type="project" value="TreeGrafter"/>
</dbReference>
<evidence type="ECO:0000256" key="7">
    <source>
        <dbReference type="ARBA" id="ARBA00022771"/>
    </source>
</evidence>
<name>A0AAN9W055_9ORTH</name>
<dbReference type="Pfam" id="PF21361">
    <property type="entry name" value="Sina_ZnF"/>
    <property type="match status" value="1"/>
</dbReference>
<evidence type="ECO:0000256" key="6">
    <source>
        <dbReference type="ARBA" id="ARBA00022723"/>
    </source>
</evidence>
<keyword evidence="9" id="KW-0862">Zinc</keyword>
<dbReference type="PROSITE" id="PS51081">
    <property type="entry name" value="ZF_SIAH"/>
    <property type="match status" value="1"/>
</dbReference>
<organism evidence="13 14">
    <name type="scientific">Gryllus longicercus</name>
    <dbReference type="NCBI Taxonomy" id="2509291"/>
    <lineage>
        <taxon>Eukaryota</taxon>
        <taxon>Metazoa</taxon>
        <taxon>Ecdysozoa</taxon>
        <taxon>Arthropoda</taxon>
        <taxon>Hexapoda</taxon>
        <taxon>Insecta</taxon>
        <taxon>Pterygota</taxon>
        <taxon>Neoptera</taxon>
        <taxon>Polyneoptera</taxon>
        <taxon>Orthoptera</taxon>
        <taxon>Ensifera</taxon>
        <taxon>Gryllidea</taxon>
        <taxon>Grylloidea</taxon>
        <taxon>Gryllidae</taxon>
        <taxon>Gryllinae</taxon>
        <taxon>Gryllus</taxon>
    </lineage>
</organism>
<dbReference type="Proteomes" id="UP001378592">
    <property type="component" value="Unassembled WGS sequence"/>
</dbReference>